<sequence length="120" mass="11998">MNTSILTLPVRLAARAAVGVVSSGVGAATAVLATVRGGDDEHGGDSPVPAPNPAPPRKAPAARKAPAKKAAKVTPADVAARVAPRADEKEHVESEEVLVYSTGPEAATTIADEVTASATR</sequence>
<dbReference type="Proteomes" id="UP001501057">
    <property type="component" value="Unassembled WGS sequence"/>
</dbReference>
<feature type="compositionally biased region" description="Basic and acidic residues" evidence="1">
    <location>
        <begin position="84"/>
        <end position="94"/>
    </location>
</feature>
<keyword evidence="2" id="KW-0732">Signal</keyword>
<evidence type="ECO:0000313" key="4">
    <source>
        <dbReference type="Proteomes" id="UP001501057"/>
    </source>
</evidence>
<evidence type="ECO:0000256" key="2">
    <source>
        <dbReference type="SAM" id="SignalP"/>
    </source>
</evidence>
<feature type="signal peptide" evidence="2">
    <location>
        <begin position="1"/>
        <end position="27"/>
    </location>
</feature>
<dbReference type="EMBL" id="BAAAME010000002">
    <property type="protein sequence ID" value="GAA1724838.1"/>
    <property type="molecule type" value="Genomic_DNA"/>
</dbReference>
<dbReference type="RefSeq" id="WP_344196802.1">
    <property type="nucleotide sequence ID" value="NZ_BAAAME010000002.1"/>
</dbReference>
<feature type="chain" id="PRO_5045397728" evidence="2">
    <location>
        <begin position="28"/>
        <end position="120"/>
    </location>
</feature>
<evidence type="ECO:0000313" key="3">
    <source>
        <dbReference type="EMBL" id="GAA1724838.1"/>
    </source>
</evidence>
<keyword evidence="4" id="KW-1185">Reference proteome</keyword>
<gene>
    <name evidence="3" type="ORF">GCM10009710_02030</name>
</gene>
<organism evidence="3 4">
    <name type="scientific">Aeromicrobium alkaliterrae</name>
    <dbReference type="NCBI Taxonomy" id="302168"/>
    <lineage>
        <taxon>Bacteria</taxon>
        <taxon>Bacillati</taxon>
        <taxon>Actinomycetota</taxon>
        <taxon>Actinomycetes</taxon>
        <taxon>Propionibacteriales</taxon>
        <taxon>Nocardioidaceae</taxon>
        <taxon>Aeromicrobium</taxon>
    </lineage>
</organism>
<comment type="caution">
    <text evidence="3">The sequence shown here is derived from an EMBL/GenBank/DDBJ whole genome shotgun (WGS) entry which is preliminary data.</text>
</comment>
<name>A0ABN2JH79_9ACTN</name>
<evidence type="ECO:0000256" key="1">
    <source>
        <dbReference type="SAM" id="MobiDB-lite"/>
    </source>
</evidence>
<protein>
    <submittedName>
        <fullName evidence="3">Uncharacterized protein</fullName>
    </submittedName>
</protein>
<feature type="compositionally biased region" description="Pro residues" evidence="1">
    <location>
        <begin position="48"/>
        <end position="58"/>
    </location>
</feature>
<proteinExistence type="predicted"/>
<reference evidence="3 4" key="1">
    <citation type="journal article" date="2019" name="Int. J. Syst. Evol. Microbiol.">
        <title>The Global Catalogue of Microorganisms (GCM) 10K type strain sequencing project: providing services to taxonomists for standard genome sequencing and annotation.</title>
        <authorList>
            <consortium name="The Broad Institute Genomics Platform"/>
            <consortium name="The Broad Institute Genome Sequencing Center for Infectious Disease"/>
            <person name="Wu L."/>
            <person name="Ma J."/>
        </authorList>
    </citation>
    <scope>NUCLEOTIDE SEQUENCE [LARGE SCALE GENOMIC DNA]</scope>
    <source>
        <strain evidence="3 4">JCM 13518</strain>
    </source>
</reference>
<feature type="region of interest" description="Disordered" evidence="1">
    <location>
        <begin position="36"/>
        <end position="120"/>
    </location>
</feature>
<feature type="compositionally biased region" description="Low complexity" evidence="1">
    <location>
        <begin position="72"/>
        <end position="83"/>
    </location>
</feature>
<accession>A0ABN2JH79</accession>